<dbReference type="NCBIfam" id="TIGR00229">
    <property type="entry name" value="sensory_box"/>
    <property type="match status" value="2"/>
</dbReference>
<name>A0A512H704_9PROT</name>
<dbReference type="InterPro" id="IPR052163">
    <property type="entry name" value="DGC-Regulatory_Protein"/>
</dbReference>
<dbReference type="OrthoDB" id="7333362at2"/>
<evidence type="ECO:0000256" key="2">
    <source>
        <dbReference type="ARBA" id="ARBA00023004"/>
    </source>
</evidence>
<feature type="domain" description="PAS" evidence="6">
    <location>
        <begin position="345"/>
        <end position="395"/>
    </location>
</feature>
<keyword evidence="5" id="KW-1133">Transmembrane helix</keyword>
<dbReference type="InterPro" id="IPR029787">
    <property type="entry name" value="Nucleotide_cyclase"/>
</dbReference>
<keyword evidence="11" id="KW-1185">Reference proteome</keyword>
<dbReference type="FunFam" id="3.30.70.270:FF:000001">
    <property type="entry name" value="Diguanylate cyclase domain protein"/>
    <property type="match status" value="1"/>
</dbReference>
<evidence type="ECO:0000259" key="6">
    <source>
        <dbReference type="PROSITE" id="PS50112"/>
    </source>
</evidence>
<feature type="transmembrane region" description="Helical" evidence="5">
    <location>
        <begin position="38"/>
        <end position="58"/>
    </location>
</feature>
<dbReference type="PROSITE" id="PS50112">
    <property type="entry name" value="PAS"/>
    <property type="match status" value="2"/>
</dbReference>
<feature type="transmembrane region" description="Helical" evidence="5">
    <location>
        <begin position="243"/>
        <end position="263"/>
    </location>
</feature>
<evidence type="ECO:0000259" key="7">
    <source>
        <dbReference type="PROSITE" id="PS50113"/>
    </source>
</evidence>
<keyword evidence="5" id="KW-0472">Membrane</keyword>
<evidence type="ECO:0000313" key="10">
    <source>
        <dbReference type="EMBL" id="GEO81233.1"/>
    </source>
</evidence>
<dbReference type="InterPro" id="IPR000160">
    <property type="entry name" value="GGDEF_dom"/>
</dbReference>
<dbReference type="SUPFAM" id="SSF55073">
    <property type="entry name" value="Nucleotide cyclase"/>
    <property type="match status" value="1"/>
</dbReference>
<dbReference type="PANTHER" id="PTHR46663">
    <property type="entry name" value="DIGUANYLATE CYCLASE DGCT-RELATED"/>
    <property type="match status" value="1"/>
</dbReference>
<dbReference type="CDD" id="cd00130">
    <property type="entry name" value="PAS"/>
    <property type="match status" value="2"/>
</dbReference>
<feature type="domain" description="Cytochrome c" evidence="9">
    <location>
        <begin position="186"/>
        <end position="338"/>
    </location>
</feature>
<dbReference type="CDD" id="cd01949">
    <property type="entry name" value="GGDEF"/>
    <property type="match status" value="1"/>
</dbReference>
<dbReference type="Gene3D" id="3.30.70.270">
    <property type="match status" value="1"/>
</dbReference>
<dbReference type="EMBL" id="BJZO01000030">
    <property type="protein sequence ID" value="GEO81233.1"/>
    <property type="molecule type" value="Genomic_DNA"/>
</dbReference>
<dbReference type="SMART" id="SM00091">
    <property type="entry name" value="PAS"/>
    <property type="match status" value="2"/>
</dbReference>
<keyword evidence="5" id="KW-0812">Transmembrane</keyword>
<dbReference type="PROSITE" id="PS50887">
    <property type="entry name" value="GGDEF"/>
    <property type="match status" value="1"/>
</dbReference>
<dbReference type="SMART" id="SM00086">
    <property type="entry name" value="PAC"/>
    <property type="match status" value="2"/>
</dbReference>
<evidence type="ECO:0000256" key="5">
    <source>
        <dbReference type="SAM" id="Phobius"/>
    </source>
</evidence>
<evidence type="ECO:0000256" key="4">
    <source>
        <dbReference type="SAM" id="MobiDB-lite"/>
    </source>
</evidence>
<keyword evidence="3" id="KW-0349">Heme</keyword>
<evidence type="ECO:0000259" key="9">
    <source>
        <dbReference type="PROSITE" id="PS51007"/>
    </source>
</evidence>
<comment type="caution">
    <text evidence="10">The sequence shown here is derived from an EMBL/GenBank/DDBJ whole genome shotgun (WGS) entry which is preliminary data.</text>
</comment>
<dbReference type="Pfam" id="PF00990">
    <property type="entry name" value="GGDEF"/>
    <property type="match status" value="1"/>
</dbReference>
<dbReference type="Gene3D" id="3.30.450.20">
    <property type="entry name" value="PAS domain"/>
    <property type="match status" value="2"/>
</dbReference>
<dbReference type="SUPFAM" id="SSF55785">
    <property type="entry name" value="PYP-like sensor domain (PAS domain)"/>
    <property type="match status" value="2"/>
</dbReference>
<dbReference type="GO" id="GO:0003824">
    <property type="term" value="F:catalytic activity"/>
    <property type="evidence" value="ECO:0007669"/>
    <property type="project" value="UniProtKB-ARBA"/>
</dbReference>
<dbReference type="GO" id="GO:0020037">
    <property type="term" value="F:heme binding"/>
    <property type="evidence" value="ECO:0007669"/>
    <property type="project" value="InterPro"/>
</dbReference>
<feature type="region of interest" description="Disordered" evidence="4">
    <location>
        <begin position="1"/>
        <end position="30"/>
    </location>
</feature>
<dbReference type="InterPro" id="IPR009056">
    <property type="entry name" value="Cyt_c-like_dom"/>
</dbReference>
<dbReference type="AlphaFoldDB" id="A0A512H704"/>
<feature type="domain" description="GGDEF" evidence="8">
    <location>
        <begin position="606"/>
        <end position="739"/>
    </location>
</feature>
<accession>A0A512H704</accession>
<dbReference type="SMART" id="SM00267">
    <property type="entry name" value="GGDEF"/>
    <property type="match status" value="1"/>
</dbReference>
<dbReference type="InterPro" id="IPR021796">
    <property type="entry name" value="Tll0287-like_dom"/>
</dbReference>
<dbReference type="InterPro" id="IPR000700">
    <property type="entry name" value="PAS-assoc_C"/>
</dbReference>
<organism evidence="10 11">
    <name type="scientific">Pararhodospirillum oryzae</name>
    <dbReference type="NCBI Taxonomy" id="478448"/>
    <lineage>
        <taxon>Bacteria</taxon>
        <taxon>Pseudomonadati</taxon>
        <taxon>Pseudomonadota</taxon>
        <taxon>Alphaproteobacteria</taxon>
        <taxon>Rhodospirillales</taxon>
        <taxon>Rhodospirillaceae</taxon>
        <taxon>Pararhodospirillum</taxon>
    </lineage>
</organism>
<dbReference type="PANTHER" id="PTHR46663:SF3">
    <property type="entry name" value="SLL0267 PROTEIN"/>
    <property type="match status" value="1"/>
</dbReference>
<protein>
    <recommendedName>
        <fullName evidence="12">Diguanylate cyclase</fullName>
    </recommendedName>
</protein>
<evidence type="ECO:0000259" key="8">
    <source>
        <dbReference type="PROSITE" id="PS50887"/>
    </source>
</evidence>
<evidence type="ECO:0000256" key="3">
    <source>
        <dbReference type="PROSITE-ProRule" id="PRU00433"/>
    </source>
</evidence>
<keyword evidence="2 3" id="KW-0408">Iron</keyword>
<dbReference type="PROSITE" id="PS50113">
    <property type="entry name" value="PAC"/>
    <property type="match status" value="1"/>
</dbReference>
<sequence>MTLTRPHARVGPSSSDGSLSPPPPEGQHREPEIPAWGYRWIIGVVYCVVGLVALGVFVSERARLDDTLTAVATDRARTVFQILDVTREWNAVHGGVYVAPAPVPETAAPTDPPPAVLPDGRRLEALNPARMTRELAALAARREGIVFHMTSLAPLGPENAPDPWERESLERFASGAARERLALIPADRAKGQRAVHRYMAPLTARESCVGCHAGSGVQVGEHLGGISITLPADALVASRDEQLAHAAFICLVGALVVGVLAHVTLAQGRRVMMAWQERRTMGDLQRAHRFQEAVIEARTRQLSNVNGALLDEISKVQAARRALEESEARTRAVVESSQDGFLMVQGWRVLFANRRLSEITGYSHREIMAMSALTLFAPEDRDRIQEINARRLKGEVVPTHYRASVLRRDGVTRRVVEMDVVVHPGSGRDVPQVVISVKDVTDALAAERSLRIAQAVFDHTAEGIMVLDAQDRIVRVNSAFSVITGYAPEEVIGRSPELLRSGHHPPAFFEQMHAALRARGRWEGEVWNRRKDGEMYVEWLHLTALPEGEGEPGGLVASFSDITRRKAAEDVILHQATYDALTDLPNRRLFDDRLDVTLATALRHDRRFALMYVDLDHFKAVNDTLGHAAGDMLLAEAARRMVGCVRSADTVARLGGDEFAIILNDLDRGNRVEEVAQRVRRALEHPFALTEGPALVSASIGAAVHPQDGLTAADLRRAADRALYAAKAAGRNTACYASPIQPEV</sequence>
<dbReference type="Pfam" id="PF11845">
    <property type="entry name" value="Tll0287-like"/>
    <property type="match status" value="1"/>
</dbReference>
<evidence type="ECO:0008006" key="12">
    <source>
        <dbReference type="Google" id="ProtNLM"/>
    </source>
</evidence>
<dbReference type="Pfam" id="PF13426">
    <property type="entry name" value="PAS_9"/>
    <property type="match status" value="1"/>
</dbReference>
<evidence type="ECO:0000313" key="11">
    <source>
        <dbReference type="Proteomes" id="UP000321567"/>
    </source>
</evidence>
<dbReference type="GO" id="GO:0046872">
    <property type="term" value="F:metal ion binding"/>
    <property type="evidence" value="ECO:0007669"/>
    <property type="project" value="UniProtKB-KW"/>
</dbReference>
<dbReference type="InterPro" id="IPR043128">
    <property type="entry name" value="Rev_trsase/Diguanyl_cyclase"/>
</dbReference>
<dbReference type="NCBIfam" id="TIGR00254">
    <property type="entry name" value="GGDEF"/>
    <property type="match status" value="1"/>
</dbReference>
<dbReference type="PROSITE" id="PS51007">
    <property type="entry name" value="CYTC"/>
    <property type="match status" value="1"/>
</dbReference>
<dbReference type="Proteomes" id="UP000321567">
    <property type="component" value="Unassembled WGS sequence"/>
</dbReference>
<feature type="domain" description="PAS" evidence="6">
    <location>
        <begin position="449"/>
        <end position="505"/>
    </location>
</feature>
<dbReference type="RefSeq" id="WP_147163275.1">
    <property type="nucleotide sequence ID" value="NZ_BJZO01000030.1"/>
</dbReference>
<evidence type="ECO:0000256" key="1">
    <source>
        <dbReference type="ARBA" id="ARBA00022723"/>
    </source>
</evidence>
<dbReference type="Pfam" id="PF13188">
    <property type="entry name" value="PAS_8"/>
    <property type="match status" value="1"/>
</dbReference>
<feature type="domain" description="PAC" evidence="7">
    <location>
        <begin position="522"/>
        <end position="574"/>
    </location>
</feature>
<dbReference type="InterPro" id="IPR000014">
    <property type="entry name" value="PAS"/>
</dbReference>
<reference evidence="10 11" key="1">
    <citation type="submission" date="2019-07" db="EMBL/GenBank/DDBJ databases">
        <title>Whole genome shotgun sequence of Rhodospirillum oryzae NBRC 107573.</title>
        <authorList>
            <person name="Hosoyama A."/>
            <person name="Uohara A."/>
            <person name="Ohji S."/>
            <person name="Ichikawa N."/>
        </authorList>
    </citation>
    <scope>NUCLEOTIDE SEQUENCE [LARGE SCALE GENOMIC DNA]</scope>
    <source>
        <strain evidence="10 11">NBRC 107573</strain>
    </source>
</reference>
<gene>
    <name evidence="10" type="ORF">ROR02_13640</name>
</gene>
<dbReference type="InterPro" id="IPR001610">
    <property type="entry name" value="PAC"/>
</dbReference>
<keyword evidence="1 3" id="KW-0479">Metal-binding</keyword>
<proteinExistence type="predicted"/>
<dbReference type="GO" id="GO:0009055">
    <property type="term" value="F:electron transfer activity"/>
    <property type="evidence" value="ECO:0007669"/>
    <property type="project" value="InterPro"/>
</dbReference>
<dbReference type="InterPro" id="IPR035965">
    <property type="entry name" value="PAS-like_dom_sf"/>
</dbReference>